<reference evidence="3" key="1">
    <citation type="submission" date="2025-08" db="UniProtKB">
        <authorList>
            <consortium name="RefSeq"/>
        </authorList>
    </citation>
    <scope>IDENTIFICATION</scope>
</reference>
<dbReference type="GO" id="GO:0005737">
    <property type="term" value="C:cytoplasm"/>
    <property type="evidence" value="ECO:0007669"/>
    <property type="project" value="TreeGrafter"/>
</dbReference>
<organism evidence="2 3">
    <name type="scientific">Clupea harengus</name>
    <name type="common">Atlantic herring</name>
    <dbReference type="NCBI Taxonomy" id="7950"/>
    <lineage>
        <taxon>Eukaryota</taxon>
        <taxon>Metazoa</taxon>
        <taxon>Chordata</taxon>
        <taxon>Craniata</taxon>
        <taxon>Vertebrata</taxon>
        <taxon>Euteleostomi</taxon>
        <taxon>Actinopterygii</taxon>
        <taxon>Neopterygii</taxon>
        <taxon>Teleostei</taxon>
        <taxon>Clupei</taxon>
        <taxon>Clupeiformes</taxon>
        <taxon>Clupeoidei</taxon>
        <taxon>Clupeidae</taxon>
        <taxon>Clupea</taxon>
    </lineage>
</organism>
<feature type="domain" description="PH" evidence="1">
    <location>
        <begin position="1"/>
        <end position="89"/>
    </location>
</feature>
<sequence>MGWLDKNPPQGSLIFQKRWVKLDSEYLRYYDNDKEVYSKRIIPTGCITGVICVGEQKFEVVTHNRTFLFRAESDAERTEWVRVLQDLMSQQQQGRDLTFNPTVTPVLQGYLELRGLRSKLYTVVSADKVFLYKNQEDFKLGIGITSIDMNVGNIKDTDRRAFDLTTPYRIFSFVADSEQLREQWVCVMRESISAAL</sequence>
<evidence type="ECO:0000313" key="2">
    <source>
        <dbReference type="Proteomes" id="UP000515152"/>
    </source>
</evidence>
<dbReference type="InterPro" id="IPR001849">
    <property type="entry name" value="PH_domain"/>
</dbReference>
<dbReference type="InterPro" id="IPR011993">
    <property type="entry name" value="PH-like_dom_sf"/>
</dbReference>
<dbReference type="Gene3D" id="2.30.29.30">
    <property type="entry name" value="Pleckstrin-homology domain (PH domain)/Phosphotyrosine-binding domain (PTB)"/>
    <property type="match status" value="2"/>
</dbReference>
<dbReference type="SUPFAM" id="SSF50729">
    <property type="entry name" value="PH domain-like"/>
    <property type="match status" value="2"/>
</dbReference>
<keyword evidence="2" id="KW-1185">Reference proteome</keyword>
<dbReference type="GeneID" id="105912438"/>
<dbReference type="InterPro" id="IPR052227">
    <property type="entry name" value="Arf-Rho-GAP_ANK-PH_domain"/>
</dbReference>
<evidence type="ECO:0000313" key="3">
    <source>
        <dbReference type="RefSeq" id="XP_031429935.1"/>
    </source>
</evidence>
<dbReference type="PANTHER" id="PTHR45899">
    <property type="entry name" value="RHO GTPASE ACTIVATING PROTEIN AT 15B, ISOFORM C"/>
    <property type="match status" value="1"/>
</dbReference>
<feature type="domain" description="PH" evidence="1">
    <location>
        <begin position="104"/>
        <end position="193"/>
    </location>
</feature>
<dbReference type="KEGG" id="char:105912438"/>
<dbReference type="GO" id="GO:0005547">
    <property type="term" value="F:phosphatidylinositol-3,4,5-trisphosphate binding"/>
    <property type="evidence" value="ECO:0007669"/>
    <property type="project" value="TreeGrafter"/>
</dbReference>
<dbReference type="SMART" id="SM00233">
    <property type="entry name" value="PH"/>
    <property type="match status" value="2"/>
</dbReference>
<dbReference type="RefSeq" id="XP_031429935.1">
    <property type="nucleotide sequence ID" value="XM_031574075.2"/>
</dbReference>
<dbReference type="Proteomes" id="UP000515152">
    <property type="component" value="Chromosome 9"/>
</dbReference>
<dbReference type="OrthoDB" id="29546at2759"/>
<proteinExistence type="predicted"/>
<dbReference type="PANTHER" id="PTHR45899:SF3">
    <property type="entry name" value="ARF-GAP WITH RHO-GAP DOMAIN, ANK REPEAT AND PH DOMAIN-CONTAINING PROTEIN 1"/>
    <property type="match status" value="1"/>
</dbReference>
<dbReference type="GO" id="GO:0005096">
    <property type="term" value="F:GTPase activator activity"/>
    <property type="evidence" value="ECO:0007669"/>
    <property type="project" value="TreeGrafter"/>
</dbReference>
<evidence type="ECO:0000259" key="1">
    <source>
        <dbReference type="PROSITE" id="PS50003"/>
    </source>
</evidence>
<protein>
    <submittedName>
        <fullName evidence="3">Arf-GAP with Rho-GAP domain, ANK repeat and PH domain-containing protein 1</fullName>
    </submittedName>
</protein>
<dbReference type="GO" id="GO:0008360">
    <property type="term" value="P:regulation of cell shape"/>
    <property type="evidence" value="ECO:0007669"/>
    <property type="project" value="TreeGrafter"/>
</dbReference>
<dbReference type="PROSITE" id="PS50003">
    <property type="entry name" value="PH_DOMAIN"/>
    <property type="match status" value="2"/>
</dbReference>
<dbReference type="AlphaFoldDB" id="A0A6P8G2Y6"/>
<name>A0A6P8G2Y6_CLUHA</name>
<dbReference type="Pfam" id="PF00169">
    <property type="entry name" value="PH"/>
    <property type="match status" value="1"/>
</dbReference>
<gene>
    <name evidence="3" type="primary">LOC105912438</name>
</gene>
<accession>A0A6P8G2Y6</accession>